<sequence length="31" mass="3324">MSTPMQRRSYGITMLLAVVAIAVIVAAAYLL</sequence>
<protein>
    <submittedName>
        <fullName evidence="2">Uncharacterized protein</fullName>
    </submittedName>
</protein>
<keyword evidence="1" id="KW-0812">Transmembrane</keyword>
<gene>
    <name evidence="2" type="ORF">OPKNFCMD_6787</name>
</gene>
<dbReference type="EMBL" id="BPQH01000045">
    <property type="protein sequence ID" value="GJD54007.1"/>
    <property type="molecule type" value="Genomic_DNA"/>
</dbReference>
<evidence type="ECO:0000313" key="3">
    <source>
        <dbReference type="Proteomes" id="UP001055167"/>
    </source>
</evidence>
<organism evidence="2 3">
    <name type="scientific">Methylobacterium crusticola</name>
    <dbReference type="NCBI Taxonomy" id="1697972"/>
    <lineage>
        <taxon>Bacteria</taxon>
        <taxon>Pseudomonadati</taxon>
        <taxon>Pseudomonadota</taxon>
        <taxon>Alphaproteobacteria</taxon>
        <taxon>Hyphomicrobiales</taxon>
        <taxon>Methylobacteriaceae</taxon>
        <taxon>Methylobacterium</taxon>
    </lineage>
</organism>
<feature type="transmembrane region" description="Helical" evidence="1">
    <location>
        <begin position="12"/>
        <end position="30"/>
    </location>
</feature>
<keyword evidence="3" id="KW-1185">Reference proteome</keyword>
<accession>A0ABQ4RBB2</accession>
<evidence type="ECO:0000313" key="2">
    <source>
        <dbReference type="EMBL" id="GJD54007.1"/>
    </source>
</evidence>
<reference evidence="2" key="2">
    <citation type="submission" date="2021-08" db="EMBL/GenBank/DDBJ databases">
        <authorList>
            <person name="Tani A."/>
            <person name="Ola A."/>
            <person name="Ogura Y."/>
            <person name="Katsura K."/>
            <person name="Hayashi T."/>
        </authorList>
    </citation>
    <scope>NUCLEOTIDE SEQUENCE</scope>
    <source>
        <strain evidence="2">KCTC 52305</strain>
    </source>
</reference>
<comment type="caution">
    <text evidence="2">The sequence shown here is derived from an EMBL/GenBank/DDBJ whole genome shotgun (WGS) entry which is preliminary data.</text>
</comment>
<reference evidence="2" key="1">
    <citation type="journal article" date="2021" name="Front. Microbiol.">
        <title>Comprehensive Comparative Genomics and Phenotyping of Methylobacterium Species.</title>
        <authorList>
            <person name="Alessa O."/>
            <person name="Ogura Y."/>
            <person name="Fujitani Y."/>
            <person name="Takami H."/>
            <person name="Hayashi T."/>
            <person name="Sahin N."/>
            <person name="Tani A."/>
        </authorList>
    </citation>
    <scope>NUCLEOTIDE SEQUENCE</scope>
    <source>
        <strain evidence="2">KCTC 52305</strain>
    </source>
</reference>
<evidence type="ECO:0000256" key="1">
    <source>
        <dbReference type="SAM" id="Phobius"/>
    </source>
</evidence>
<proteinExistence type="predicted"/>
<keyword evidence="1" id="KW-1133">Transmembrane helix</keyword>
<name>A0ABQ4RBB2_9HYPH</name>
<dbReference type="Proteomes" id="UP001055167">
    <property type="component" value="Unassembled WGS sequence"/>
</dbReference>
<keyword evidence="1" id="KW-0472">Membrane</keyword>